<comment type="caution">
    <text evidence="2">The sequence shown here is derived from an EMBL/GenBank/DDBJ whole genome shotgun (WGS) entry which is preliminary data.</text>
</comment>
<evidence type="ECO:0000313" key="2">
    <source>
        <dbReference type="EMBL" id="KAI7837106.1"/>
    </source>
</evidence>
<dbReference type="AlphaFoldDB" id="A0AAD5DJ34"/>
<gene>
    <name evidence="2" type="ORF">COHA_009054</name>
</gene>
<reference evidence="2" key="1">
    <citation type="submission" date="2020-11" db="EMBL/GenBank/DDBJ databases">
        <title>Chlorella ohadii genome sequencing and assembly.</title>
        <authorList>
            <person name="Murik O."/>
            <person name="Treves H."/>
            <person name="Kedem I."/>
            <person name="Shotland Y."/>
            <person name="Kaplan A."/>
        </authorList>
    </citation>
    <scope>NUCLEOTIDE SEQUENCE</scope>
    <source>
        <strain evidence="2">1</strain>
    </source>
</reference>
<protein>
    <submittedName>
        <fullName evidence="2">Uncharacterized protein</fullName>
    </submittedName>
</protein>
<keyword evidence="3" id="KW-1185">Reference proteome</keyword>
<feature type="region of interest" description="Disordered" evidence="1">
    <location>
        <begin position="29"/>
        <end position="51"/>
    </location>
</feature>
<evidence type="ECO:0000256" key="1">
    <source>
        <dbReference type="SAM" id="MobiDB-lite"/>
    </source>
</evidence>
<dbReference type="EMBL" id="JADXDR010000164">
    <property type="protein sequence ID" value="KAI7837106.1"/>
    <property type="molecule type" value="Genomic_DNA"/>
</dbReference>
<accession>A0AAD5DJ34</accession>
<evidence type="ECO:0000313" key="3">
    <source>
        <dbReference type="Proteomes" id="UP001205105"/>
    </source>
</evidence>
<proteinExistence type="predicted"/>
<dbReference type="Proteomes" id="UP001205105">
    <property type="component" value="Unassembled WGS sequence"/>
</dbReference>
<name>A0AAD5DJ34_9CHLO</name>
<sequence>MSRIYSAGQYESGYRPTALGNWGAQAKSVDKTGSAAAGAKSGGVGKTAEGRTVPIVNERGHIVAGGKKPKSAFLTAPVQQSPPRWPQPNPTIKGTAAATMGFKGIQTDYLPSSTVPLKTVEGIPGCKEGVNYAGGPH</sequence>
<organism evidence="2 3">
    <name type="scientific">Chlorella ohadii</name>
    <dbReference type="NCBI Taxonomy" id="2649997"/>
    <lineage>
        <taxon>Eukaryota</taxon>
        <taxon>Viridiplantae</taxon>
        <taxon>Chlorophyta</taxon>
        <taxon>core chlorophytes</taxon>
        <taxon>Trebouxiophyceae</taxon>
        <taxon>Chlorellales</taxon>
        <taxon>Chlorellaceae</taxon>
        <taxon>Chlorella clade</taxon>
        <taxon>Chlorella</taxon>
    </lineage>
</organism>
<dbReference type="InterPro" id="IPR038797">
    <property type="entry name" value="Fltp"/>
</dbReference>
<dbReference type="Pfam" id="PF22611">
    <property type="entry name" value="CFAP126"/>
    <property type="match status" value="1"/>
</dbReference>